<keyword evidence="3" id="KW-0378">Hydrolase</keyword>
<gene>
    <name evidence="10" type="ORF">GCM10009613_54690</name>
</gene>
<dbReference type="InterPro" id="IPR027417">
    <property type="entry name" value="P-loop_NTPase"/>
</dbReference>
<evidence type="ECO:0000313" key="11">
    <source>
        <dbReference type="Proteomes" id="UP001501414"/>
    </source>
</evidence>
<keyword evidence="2" id="KW-0547">Nucleotide-binding</keyword>
<proteinExistence type="inferred from homology"/>
<dbReference type="InterPro" id="IPR041677">
    <property type="entry name" value="DNA2/NAM7_AAA_11"/>
</dbReference>
<feature type="region of interest" description="Disordered" evidence="7">
    <location>
        <begin position="47"/>
        <end position="82"/>
    </location>
</feature>
<evidence type="ECO:0000256" key="1">
    <source>
        <dbReference type="ARBA" id="ARBA00007913"/>
    </source>
</evidence>
<evidence type="ECO:0008006" key="12">
    <source>
        <dbReference type="Google" id="ProtNLM"/>
    </source>
</evidence>
<dbReference type="SUPFAM" id="SSF52540">
    <property type="entry name" value="P-loop containing nucleoside triphosphate hydrolases"/>
    <property type="match status" value="1"/>
</dbReference>
<accession>A0ABP4IUB6</accession>
<feature type="domain" description="DNA2/NAM7 helicase-like C-terminal" evidence="9">
    <location>
        <begin position="521"/>
        <end position="702"/>
    </location>
</feature>
<feature type="domain" description="DNA2/NAM7 helicase helicase" evidence="8">
    <location>
        <begin position="260"/>
        <end position="491"/>
    </location>
</feature>
<dbReference type="InterPro" id="IPR050534">
    <property type="entry name" value="Coronavir_polyprotein_1ab"/>
</dbReference>
<evidence type="ECO:0000256" key="5">
    <source>
        <dbReference type="ARBA" id="ARBA00022840"/>
    </source>
</evidence>
<reference evidence="11" key="1">
    <citation type="journal article" date="2019" name="Int. J. Syst. Evol. Microbiol.">
        <title>The Global Catalogue of Microorganisms (GCM) 10K type strain sequencing project: providing services to taxonomists for standard genome sequencing and annotation.</title>
        <authorList>
            <consortium name="The Broad Institute Genomics Platform"/>
            <consortium name="The Broad Institute Genome Sequencing Center for Infectious Disease"/>
            <person name="Wu L."/>
            <person name="Ma J."/>
        </authorList>
    </citation>
    <scope>NUCLEOTIDE SEQUENCE [LARGE SCALE GENOMIC DNA]</scope>
    <source>
        <strain evidence="11">JCM 11896</strain>
    </source>
</reference>
<protein>
    <recommendedName>
        <fullName evidence="12">AAA+ ATPase domain-containing protein</fullName>
    </recommendedName>
</protein>
<keyword evidence="5" id="KW-0067">ATP-binding</keyword>
<comment type="caution">
    <text evidence="10">The sequence shown here is derived from an EMBL/GenBank/DDBJ whole genome shotgun (WGS) entry which is preliminary data.</text>
</comment>
<dbReference type="EMBL" id="BAAAJK010000046">
    <property type="protein sequence ID" value="GAA1399277.1"/>
    <property type="molecule type" value="Genomic_DNA"/>
</dbReference>
<keyword evidence="6" id="KW-0175">Coiled coil</keyword>
<organism evidence="10 11">
    <name type="scientific">Pseudonocardia kongjuensis</name>
    <dbReference type="NCBI Taxonomy" id="102227"/>
    <lineage>
        <taxon>Bacteria</taxon>
        <taxon>Bacillati</taxon>
        <taxon>Actinomycetota</taxon>
        <taxon>Actinomycetes</taxon>
        <taxon>Pseudonocardiales</taxon>
        <taxon>Pseudonocardiaceae</taxon>
        <taxon>Pseudonocardia</taxon>
    </lineage>
</organism>
<feature type="compositionally biased region" description="Low complexity" evidence="7">
    <location>
        <begin position="56"/>
        <end position="71"/>
    </location>
</feature>
<sequence>MTQDALTAALEQHGQGRADLGTIWQVCQEHGLADLVDDQWVPRGWAAPIGVSPAGTSRPDPSTPTRSMSRPSNDRGLSTAGRRRIDALRAKLDLTRQVELPAPRVSEDWTAAAREAIGALSDELAAVSRQRTQTDVALRAGHVIATGATRTVMRFEADAEVNAREGTAATLVVRPGESVEVDVISVFGSAVTLALSNDAPTPDSATLRCDLSWLLSTQSRRLNELAGGAPGFDTDAALAIVTPAPDPARSVTGGRRWRSLNKAQGLAVDHGLGDGVTWLWGPPGTGKTTTLSVLLAELHRRGRRVLLTAPTNTAVDIALQAALGRMGPTPQGSVVRVGQPTDTRLVARAGGPVLVDEIAEHRGEPVAADLARVNDRIREVRSRLRKYERNGRDLDRAYDQLQVDLAEQQAMARALTRLLADVRRQVCEDALMVAATAHQLLLPTLSGLAFDTVVIDEASMLPASLSMIAAGAGSGHTVVAGDFRQLPPVVVADTSRAASWLRNSSFEASGVAGSVSHRRPPSNLVALTEQHRMPPALAEAISDGFYPESRLRTADNVRRRPPRSDLRPSAPIICVDTSVLRSRVARRGGQASRYNLVHAMISAIMVADHELAGTDPGLVTPYAPQAKLLEAIVGDDEGRGLASTVHRFQGGERDVVIFDAVEAPQGDLKLHPWFGEPMTSDGARLVNVAMSRARERLIVVADLDRIHRLRTNQDTVGHFFRTALAECDFLDPLDLIAGHDLDQPDMERLQDDIDSAVSVVEIWSELVDTARVRLLTASLQNAADRGCSVTIWYQPHGDGDVPPGLSGLVRTDVILRPCSPVRESLAVVDGVVWTSTGALLGPAPGTVLRMDHPDLAAAVLRITRRRNGIGDTGSGQLGVRCGCGRLRIRQETISSARSVCRSCDLPPRRRPRSMIRGQRTGT</sequence>
<evidence type="ECO:0000256" key="2">
    <source>
        <dbReference type="ARBA" id="ARBA00022741"/>
    </source>
</evidence>
<feature type="coiled-coil region" evidence="6">
    <location>
        <begin position="370"/>
        <end position="425"/>
    </location>
</feature>
<evidence type="ECO:0000259" key="9">
    <source>
        <dbReference type="Pfam" id="PF13087"/>
    </source>
</evidence>
<dbReference type="Proteomes" id="UP001501414">
    <property type="component" value="Unassembled WGS sequence"/>
</dbReference>
<dbReference type="CDD" id="cd18808">
    <property type="entry name" value="SF1_C_Upf1"/>
    <property type="match status" value="1"/>
</dbReference>
<evidence type="ECO:0000256" key="3">
    <source>
        <dbReference type="ARBA" id="ARBA00022801"/>
    </source>
</evidence>
<dbReference type="Gene3D" id="3.40.50.300">
    <property type="entry name" value="P-loop containing nucleotide triphosphate hydrolases"/>
    <property type="match status" value="2"/>
</dbReference>
<evidence type="ECO:0000313" key="10">
    <source>
        <dbReference type="EMBL" id="GAA1399277.1"/>
    </source>
</evidence>
<keyword evidence="4" id="KW-0347">Helicase</keyword>
<evidence type="ECO:0000256" key="6">
    <source>
        <dbReference type="SAM" id="Coils"/>
    </source>
</evidence>
<keyword evidence="11" id="KW-1185">Reference proteome</keyword>
<comment type="similarity">
    <text evidence="1">Belongs to the DNA2/NAM7 helicase family.</text>
</comment>
<dbReference type="Pfam" id="PF13087">
    <property type="entry name" value="AAA_12"/>
    <property type="match status" value="1"/>
</dbReference>
<dbReference type="InterPro" id="IPR047187">
    <property type="entry name" value="SF1_C_Upf1"/>
</dbReference>
<dbReference type="InterPro" id="IPR041679">
    <property type="entry name" value="DNA2/NAM7-like_C"/>
</dbReference>
<evidence type="ECO:0000256" key="4">
    <source>
        <dbReference type="ARBA" id="ARBA00022806"/>
    </source>
</evidence>
<dbReference type="PANTHER" id="PTHR43788:SF8">
    <property type="entry name" value="DNA-BINDING PROTEIN SMUBP-2"/>
    <property type="match status" value="1"/>
</dbReference>
<dbReference type="Pfam" id="PF13086">
    <property type="entry name" value="AAA_11"/>
    <property type="match status" value="1"/>
</dbReference>
<evidence type="ECO:0000259" key="8">
    <source>
        <dbReference type="Pfam" id="PF13086"/>
    </source>
</evidence>
<name>A0ABP4IUB6_9PSEU</name>
<dbReference type="RefSeq" id="WP_344027630.1">
    <property type="nucleotide sequence ID" value="NZ_BAAAJK010000046.1"/>
</dbReference>
<evidence type="ECO:0000256" key="7">
    <source>
        <dbReference type="SAM" id="MobiDB-lite"/>
    </source>
</evidence>
<dbReference type="PANTHER" id="PTHR43788">
    <property type="entry name" value="DNA2/NAM7 HELICASE FAMILY MEMBER"/>
    <property type="match status" value="1"/>
</dbReference>